<dbReference type="OrthoDB" id="2242521at2"/>
<evidence type="ECO:0008006" key="6">
    <source>
        <dbReference type="Google" id="ProtNLM"/>
    </source>
</evidence>
<feature type="domain" description="PepSY" evidence="2">
    <location>
        <begin position="96"/>
        <end position="151"/>
    </location>
</feature>
<dbReference type="EMBL" id="NGKA01000001">
    <property type="protein sequence ID" value="RSU15558.1"/>
    <property type="molecule type" value="Genomic_DNA"/>
</dbReference>
<dbReference type="Pfam" id="PF17881">
    <property type="entry name" value="TseB"/>
    <property type="match status" value="1"/>
</dbReference>
<gene>
    <name evidence="4" type="ORF">CBF29_00335</name>
</gene>
<evidence type="ECO:0000256" key="1">
    <source>
        <dbReference type="SAM" id="Phobius"/>
    </source>
</evidence>
<dbReference type="AlphaFoldDB" id="A0A430B5H9"/>
<evidence type="ECO:0000259" key="2">
    <source>
        <dbReference type="Pfam" id="PF03413"/>
    </source>
</evidence>
<dbReference type="InterPro" id="IPR046350">
    <property type="entry name" value="Cystatin_sf"/>
</dbReference>
<comment type="caution">
    <text evidence="4">The sequence shown here is derived from an EMBL/GenBank/DDBJ whole genome shotgun (WGS) entry which is preliminary data.</text>
</comment>
<keyword evidence="1" id="KW-0812">Transmembrane</keyword>
<name>A0A430B5H9_9ENTE</name>
<dbReference type="Proteomes" id="UP000287605">
    <property type="component" value="Unassembled WGS sequence"/>
</dbReference>
<proteinExistence type="predicted"/>
<evidence type="ECO:0000313" key="4">
    <source>
        <dbReference type="EMBL" id="RSU15558.1"/>
    </source>
</evidence>
<sequence>MPKKLGIGVSIVLGLCLLFTTVFYIRSVRPMKQAEKQALAFAEDYVTFDHVSDFYWFNREETYFTLVGTTDKDKDVIAIISQTGDKITILNQKDGITRDQALATVQADYGPINVLKITLGKYQDVPVWEVVTENDNDSLNYYLIDFATGSVKSILEKV</sequence>
<feature type="transmembrane region" description="Helical" evidence="1">
    <location>
        <begin position="6"/>
        <end position="25"/>
    </location>
</feature>
<evidence type="ECO:0000259" key="3">
    <source>
        <dbReference type="Pfam" id="PF17881"/>
    </source>
</evidence>
<keyword evidence="5" id="KW-1185">Reference proteome</keyword>
<keyword evidence="1" id="KW-1133">Transmembrane helix</keyword>
<evidence type="ECO:0000313" key="5">
    <source>
        <dbReference type="Proteomes" id="UP000287605"/>
    </source>
</evidence>
<organism evidence="4 5">
    <name type="scientific">Vagococcus elongatus</name>
    <dbReference type="NCBI Taxonomy" id="180344"/>
    <lineage>
        <taxon>Bacteria</taxon>
        <taxon>Bacillati</taxon>
        <taxon>Bacillota</taxon>
        <taxon>Bacilli</taxon>
        <taxon>Lactobacillales</taxon>
        <taxon>Enterococcaceae</taxon>
        <taxon>Vagococcus</taxon>
    </lineage>
</organism>
<dbReference type="Pfam" id="PF03413">
    <property type="entry name" value="PepSY"/>
    <property type="match status" value="1"/>
</dbReference>
<dbReference type="Gene3D" id="3.10.450.40">
    <property type="match status" value="2"/>
</dbReference>
<keyword evidence="1" id="KW-0472">Membrane</keyword>
<dbReference type="SUPFAM" id="SSF54403">
    <property type="entry name" value="Cystatin/monellin"/>
    <property type="match status" value="2"/>
</dbReference>
<dbReference type="InterPro" id="IPR041401">
    <property type="entry name" value="TseB-like_dom"/>
</dbReference>
<accession>A0A430B5H9</accession>
<reference evidence="4 5" key="1">
    <citation type="submission" date="2017-05" db="EMBL/GenBank/DDBJ databases">
        <title>Vagococcus spp. assemblies.</title>
        <authorList>
            <person name="Gulvik C.A."/>
        </authorList>
    </citation>
    <scope>NUCLEOTIDE SEQUENCE [LARGE SCALE GENOMIC DNA]</scope>
    <source>
        <strain evidence="4 5">CCUG 51432</strain>
    </source>
</reference>
<feature type="domain" description="Cell wall elongation regulator TseB-like" evidence="3">
    <location>
        <begin position="37"/>
        <end position="80"/>
    </location>
</feature>
<dbReference type="InterPro" id="IPR025711">
    <property type="entry name" value="PepSY"/>
</dbReference>
<protein>
    <recommendedName>
        <fullName evidence="6">DUF5590 domain-containing protein</fullName>
    </recommendedName>
</protein>
<dbReference type="RefSeq" id="WP_126806078.1">
    <property type="nucleotide sequence ID" value="NZ_NGKA01000001.1"/>
</dbReference>